<sequence>MISIRSAIPADLPFITSIYAHAVKTGTSSYELEPPSLEEMTSRMEALRSKEYPYLVAEEERRVLGYAYAGPFRPRRAYRFMVEDSIYIAPDAQGRGMGRLLLTSLIEECRRLGFRQIVAVIGDGSPQSASVKLHEALGFRHAGVLEASGYKHGRWLDTVFMQLELNGGGALPPDPESLPERLFRQG</sequence>
<dbReference type="InterPro" id="IPR000182">
    <property type="entry name" value="GNAT_dom"/>
</dbReference>
<proteinExistence type="predicted"/>
<evidence type="ECO:0000259" key="1">
    <source>
        <dbReference type="PROSITE" id="PS51186"/>
    </source>
</evidence>
<dbReference type="SUPFAM" id="SSF55729">
    <property type="entry name" value="Acyl-CoA N-acyltransferases (Nat)"/>
    <property type="match status" value="1"/>
</dbReference>
<dbReference type="AlphaFoldDB" id="Q11D00"/>
<reference evidence="2" key="1">
    <citation type="submission" date="2006-06" db="EMBL/GenBank/DDBJ databases">
        <title>Complete sequence of chromosome of Chelativorans sp. BNC1.</title>
        <authorList>
            <consortium name="US DOE Joint Genome Institute"/>
            <person name="Copeland A."/>
            <person name="Lucas S."/>
            <person name="Lapidus A."/>
            <person name="Barry K."/>
            <person name="Detter J.C."/>
            <person name="Glavina del Rio T."/>
            <person name="Hammon N."/>
            <person name="Israni S."/>
            <person name="Dalin E."/>
            <person name="Tice H."/>
            <person name="Pitluck S."/>
            <person name="Chertkov O."/>
            <person name="Brettin T."/>
            <person name="Bruce D."/>
            <person name="Han C."/>
            <person name="Tapia R."/>
            <person name="Gilna P."/>
            <person name="Schmutz J."/>
            <person name="Larimer F."/>
            <person name="Land M."/>
            <person name="Hauser L."/>
            <person name="Kyrpides N."/>
            <person name="Mikhailova N."/>
            <person name="Richardson P."/>
        </authorList>
    </citation>
    <scope>NUCLEOTIDE SEQUENCE</scope>
    <source>
        <strain evidence="2">BNC1</strain>
    </source>
</reference>
<gene>
    <name evidence="2" type="ordered locus">Meso_3354</name>
</gene>
<dbReference type="Pfam" id="PF13420">
    <property type="entry name" value="Acetyltransf_4"/>
    <property type="match status" value="1"/>
</dbReference>
<dbReference type="PANTHER" id="PTHR43072:SF8">
    <property type="entry name" value="ACYLTRANSFERASE FABY-RELATED"/>
    <property type="match status" value="1"/>
</dbReference>
<dbReference type="OrthoDB" id="5459937at2"/>
<dbReference type="CDD" id="cd04301">
    <property type="entry name" value="NAT_SF"/>
    <property type="match status" value="1"/>
</dbReference>
<evidence type="ECO:0000313" key="2">
    <source>
        <dbReference type="EMBL" id="ABG64725.1"/>
    </source>
</evidence>
<protein>
    <submittedName>
        <fullName evidence="2">GCN5-related N-acetyltransferase</fullName>
    </submittedName>
</protein>
<dbReference type="GO" id="GO:0016747">
    <property type="term" value="F:acyltransferase activity, transferring groups other than amino-acyl groups"/>
    <property type="evidence" value="ECO:0007669"/>
    <property type="project" value="InterPro"/>
</dbReference>
<dbReference type="PROSITE" id="PS51186">
    <property type="entry name" value="GNAT"/>
    <property type="match status" value="1"/>
</dbReference>
<organism evidence="2">
    <name type="scientific">Chelativorans sp. (strain BNC1)</name>
    <dbReference type="NCBI Taxonomy" id="266779"/>
    <lineage>
        <taxon>Bacteria</taxon>
        <taxon>Pseudomonadati</taxon>
        <taxon>Pseudomonadota</taxon>
        <taxon>Alphaproteobacteria</taxon>
        <taxon>Hyphomicrobiales</taxon>
        <taxon>Phyllobacteriaceae</taxon>
        <taxon>Chelativorans</taxon>
    </lineage>
</organism>
<dbReference type="HOGENOM" id="CLU_013985_4_2_5"/>
<dbReference type="InterPro" id="IPR016181">
    <property type="entry name" value="Acyl_CoA_acyltransferase"/>
</dbReference>
<dbReference type="eggNOG" id="COG1247">
    <property type="taxonomic scope" value="Bacteria"/>
</dbReference>
<dbReference type="EMBL" id="CP000390">
    <property type="protein sequence ID" value="ABG64725.1"/>
    <property type="molecule type" value="Genomic_DNA"/>
</dbReference>
<name>Q11D00_CHESB</name>
<feature type="domain" description="N-acetyltransferase" evidence="1">
    <location>
        <begin position="2"/>
        <end position="166"/>
    </location>
</feature>
<dbReference type="Gene3D" id="3.40.630.30">
    <property type="match status" value="1"/>
</dbReference>
<dbReference type="PANTHER" id="PTHR43072">
    <property type="entry name" value="N-ACETYLTRANSFERASE"/>
    <property type="match status" value="1"/>
</dbReference>
<accession>Q11D00</accession>
<dbReference type="STRING" id="266779.Meso_3354"/>
<dbReference type="KEGG" id="mes:Meso_3354"/>
<keyword evidence="2" id="KW-0808">Transferase</keyword>